<dbReference type="PROSITE" id="PS51184">
    <property type="entry name" value="JMJC"/>
    <property type="match status" value="1"/>
</dbReference>
<proteinExistence type="predicted"/>
<evidence type="ECO:0000256" key="3">
    <source>
        <dbReference type="ARBA" id="ARBA00023163"/>
    </source>
</evidence>
<organism evidence="7 8">
    <name type="scientific">Remersonia thermophila</name>
    <dbReference type="NCBI Taxonomy" id="72144"/>
    <lineage>
        <taxon>Eukaryota</taxon>
        <taxon>Fungi</taxon>
        <taxon>Dikarya</taxon>
        <taxon>Ascomycota</taxon>
        <taxon>Pezizomycotina</taxon>
        <taxon>Sordariomycetes</taxon>
        <taxon>Sordariomycetidae</taxon>
        <taxon>Sordariales</taxon>
        <taxon>Sordariales incertae sedis</taxon>
        <taxon>Remersonia</taxon>
    </lineage>
</organism>
<evidence type="ECO:0000256" key="1">
    <source>
        <dbReference type="ARBA" id="ARBA00004123"/>
    </source>
</evidence>
<feature type="compositionally biased region" description="Basic and acidic residues" evidence="5">
    <location>
        <begin position="1347"/>
        <end position="1369"/>
    </location>
</feature>
<keyword evidence="8" id="KW-1185">Reference proteome</keyword>
<dbReference type="Pfam" id="PF02373">
    <property type="entry name" value="JmjC"/>
    <property type="match status" value="1"/>
</dbReference>
<feature type="compositionally biased region" description="Basic and acidic residues" evidence="5">
    <location>
        <begin position="1137"/>
        <end position="1151"/>
    </location>
</feature>
<comment type="caution">
    <text evidence="7">The sequence shown here is derived from an EMBL/GenBank/DDBJ whole genome shotgun (WGS) entry which is preliminary data.</text>
</comment>
<feature type="compositionally biased region" description="Basic residues" evidence="5">
    <location>
        <begin position="1242"/>
        <end position="1252"/>
    </location>
</feature>
<gene>
    <name evidence="7" type="ORF">VTJ83DRAFT_6437</name>
</gene>
<comment type="subcellular location">
    <subcellularLocation>
        <location evidence="1">Nucleus</location>
    </subcellularLocation>
</comment>
<evidence type="ECO:0000313" key="8">
    <source>
        <dbReference type="Proteomes" id="UP001600064"/>
    </source>
</evidence>
<feature type="compositionally biased region" description="Low complexity" evidence="5">
    <location>
        <begin position="917"/>
        <end position="927"/>
    </location>
</feature>
<dbReference type="RefSeq" id="XP_070864064.1">
    <property type="nucleotide sequence ID" value="XM_071013148.1"/>
</dbReference>
<feature type="region of interest" description="Disordered" evidence="5">
    <location>
        <begin position="865"/>
        <end position="1018"/>
    </location>
</feature>
<evidence type="ECO:0000259" key="6">
    <source>
        <dbReference type="PROSITE" id="PS51184"/>
    </source>
</evidence>
<feature type="compositionally biased region" description="Basic and acidic residues" evidence="5">
    <location>
        <begin position="1300"/>
        <end position="1319"/>
    </location>
</feature>
<dbReference type="Pfam" id="PF10497">
    <property type="entry name" value="zf-4CXXC_R1"/>
    <property type="match status" value="1"/>
</dbReference>
<feature type="compositionally biased region" description="Low complexity" evidence="5">
    <location>
        <begin position="936"/>
        <end position="951"/>
    </location>
</feature>
<keyword evidence="4" id="KW-0539">Nucleus</keyword>
<feature type="compositionally biased region" description="Acidic residues" evidence="5">
    <location>
        <begin position="1267"/>
        <end position="1284"/>
    </location>
</feature>
<dbReference type="Proteomes" id="UP001600064">
    <property type="component" value="Unassembled WGS sequence"/>
</dbReference>
<protein>
    <recommendedName>
        <fullName evidence="6">JmjC domain-containing protein</fullName>
    </recommendedName>
</protein>
<feature type="compositionally biased region" description="Basic and acidic residues" evidence="5">
    <location>
        <begin position="890"/>
        <end position="899"/>
    </location>
</feature>
<feature type="compositionally biased region" description="Basic and acidic residues" evidence="5">
    <location>
        <begin position="1432"/>
        <end position="1467"/>
    </location>
</feature>
<feature type="region of interest" description="Disordered" evidence="5">
    <location>
        <begin position="746"/>
        <end position="853"/>
    </location>
</feature>
<dbReference type="SUPFAM" id="SSF51197">
    <property type="entry name" value="Clavaminate synthase-like"/>
    <property type="match status" value="1"/>
</dbReference>
<feature type="compositionally biased region" description="Pro residues" evidence="5">
    <location>
        <begin position="1386"/>
        <end position="1398"/>
    </location>
</feature>
<evidence type="ECO:0000313" key="7">
    <source>
        <dbReference type="EMBL" id="KAL2265337.1"/>
    </source>
</evidence>
<reference evidence="7 8" key="1">
    <citation type="journal article" date="2024" name="Commun. Biol.">
        <title>Comparative genomic analysis of thermophilic fungi reveals convergent evolutionary adaptations and gene losses.</title>
        <authorList>
            <person name="Steindorff A.S."/>
            <person name="Aguilar-Pontes M.V."/>
            <person name="Robinson A.J."/>
            <person name="Andreopoulos B."/>
            <person name="LaButti K."/>
            <person name="Kuo A."/>
            <person name="Mondo S."/>
            <person name="Riley R."/>
            <person name="Otillar R."/>
            <person name="Haridas S."/>
            <person name="Lipzen A."/>
            <person name="Grimwood J."/>
            <person name="Schmutz J."/>
            <person name="Clum A."/>
            <person name="Reid I.D."/>
            <person name="Moisan M.C."/>
            <person name="Butler G."/>
            <person name="Nguyen T.T.M."/>
            <person name="Dewar K."/>
            <person name="Conant G."/>
            <person name="Drula E."/>
            <person name="Henrissat B."/>
            <person name="Hansel C."/>
            <person name="Singer S."/>
            <person name="Hutchinson M.I."/>
            <person name="de Vries R.P."/>
            <person name="Natvig D.O."/>
            <person name="Powell A.J."/>
            <person name="Tsang A."/>
            <person name="Grigoriev I.V."/>
        </authorList>
    </citation>
    <scope>NUCLEOTIDE SEQUENCE [LARGE SCALE GENOMIC DNA]</scope>
    <source>
        <strain evidence="7 8">ATCC 22073</strain>
    </source>
</reference>
<dbReference type="InterPro" id="IPR018866">
    <property type="entry name" value="Znf-4CXXC_R1"/>
</dbReference>
<dbReference type="GeneID" id="98127792"/>
<dbReference type="EMBL" id="JAZGUE010000006">
    <property type="protein sequence ID" value="KAL2265337.1"/>
    <property type="molecule type" value="Genomic_DNA"/>
</dbReference>
<evidence type="ECO:0000256" key="2">
    <source>
        <dbReference type="ARBA" id="ARBA00023015"/>
    </source>
</evidence>
<dbReference type="SMART" id="SM00558">
    <property type="entry name" value="JmjC"/>
    <property type="match status" value="1"/>
</dbReference>
<keyword evidence="3" id="KW-0804">Transcription</keyword>
<feature type="domain" description="JmjC" evidence="6">
    <location>
        <begin position="173"/>
        <end position="341"/>
    </location>
</feature>
<dbReference type="InterPro" id="IPR003347">
    <property type="entry name" value="JmjC_dom"/>
</dbReference>
<feature type="compositionally biased region" description="Low complexity" evidence="5">
    <location>
        <begin position="1191"/>
        <end position="1215"/>
    </location>
</feature>
<feature type="region of interest" description="Disordered" evidence="5">
    <location>
        <begin position="1035"/>
        <end position="1165"/>
    </location>
</feature>
<evidence type="ECO:0000256" key="5">
    <source>
        <dbReference type="SAM" id="MobiDB-lite"/>
    </source>
</evidence>
<name>A0ABR4D702_9PEZI</name>
<feature type="region of interest" description="Disordered" evidence="5">
    <location>
        <begin position="1178"/>
        <end position="1467"/>
    </location>
</feature>
<accession>A0ABR4D702</accession>
<keyword evidence="2" id="KW-0805">Transcription regulation</keyword>
<feature type="compositionally biased region" description="Low complexity" evidence="5">
    <location>
        <begin position="1123"/>
        <end position="1136"/>
    </location>
</feature>
<dbReference type="Gene3D" id="2.60.120.650">
    <property type="entry name" value="Cupin"/>
    <property type="match status" value="1"/>
</dbReference>
<feature type="compositionally biased region" description="Basic residues" evidence="5">
    <location>
        <begin position="1178"/>
        <end position="1190"/>
    </location>
</feature>
<evidence type="ECO:0000256" key="4">
    <source>
        <dbReference type="ARBA" id="ARBA00023242"/>
    </source>
</evidence>
<feature type="compositionally biased region" description="Low complexity" evidence="5">
    <location>
        <begin position="1320"/>
        <end position="1339"/>
    </location>
</feature>
<sequence>MPPAQHPQAKFDPIPPDLDLHALVERTPNFHWVLRVSAAQIRNLGPQEFEKLVFLHVIHGGKPLVIEKWNDLLPKSLFSAAWLEKTYNKKPENVRDLVAQTDIPMTIGHYLRSMKLLANLLTPATFRDERRQRLYLKDIDCPPEWHEHLKRVIPPNLFYMNENVEERANRGRGDIDDLFPGARMPAPAGDLMSSLPEEMRAQNLMCYIGHEGTYTPAHREMCASLGQNIMVDASGDENGEKPGSSIWFMTETKDREVVGEYFLSMLGHDIEIEKHFAQINAWKKATFPVYIVEQKVGDFILVPPLAPHQVWNRGTRTIKVAWNRTTVETLQMALREALPKARLVCRDEQYKNKAIIFFTLEKYYREMTQAERTADLGFPGFGQDLIKSSARMKQMAADFKALSRLYAEILLDEMFATCEKEVDFIEYDSNITCSYCRSNIFNRFLTCKHCVRKLVSGDDDTYDICMECYCMGRSCFCVSNLSWCEQWRWSDLVDRYETWRALIIKNDGYIDLDASPLPLELARKRLGKKSVAQICQEQLRMRPFNDITQVKVKPPSEDVETEVEVDDDGRVKKKKKPKRKRKQGDVYRCHVCQHKDYRYKLAFCKTPGCTEAYCYGVLYRAFDMMPQDAMQDEFWQCPKCRKICNCGYCRRVGIGTPYIPKNTLLGHDTRRIADDRSVESLVDFRVHNLTWLKSLDESRSLSSKRMQRLQQLAEAEKAKQPVDLTQALPNAPVPENNTLAAAMDHPLAGDGYGAPPDGTGPGVAPMGDYGAAPEIANEQQPHPYPNGHHAPSVDMSEVDSQDRSSYPDPSALGRERMLGMGYYEQDDSPDRILFDPYQAPPPDALVTNDEPEMPEYLKKQLRIAKRRAKHEEEDDPDFQGPRSHRKKPKLDHAPQRDPQETALSNMDPALFGDGEAAADVAAPTPADQPGASNADGAAQTATQPAEGAAAADKSPEPRSPSPRRPALRHARPKVSYVVDEQGEDEFNEIVEPRPQPEKPAPSTAQEAQDVAENASQDPLDLASAAVFAMTSVNIAPAAQDPTSQPAPAKKRGPGRSRKSETAVLQSATPDPRPTATASTGKRRGRPLRARTPLDAGSDAGEHDIDAQLAEQLDAFDDNGEIIAPEPSAPAEPAASAEPRRRGREPSRKPEAEAAQPPTSSIVTVEIPYMSLAEKMRLRGKKVRIGQRKSTRPAPAAAPASGTAARESSARASSTSEGREPSADSEYTPANTATRGRGGSIRGRGRGAPRGRGRGGFGRRAALRQEDSDSDDDEFDPNAEEEPISDEERSRSSSPSPSPSVHEEPEARISRRTRSVKEGKSASATPAPVVAVARSIAARSKPPLAKPHSPEPERHSPEPMDVEEQHHDDISPPAEPEPEPELEPEASPSPPPAPSPPRAPLGLTIVRLGDLDEDASIDGRDYSDGPSGAAVHCEAREGDGDSGREGTGTWERERERQRQDQRAGEELS</sequence>